<feature type="transmembrane region" description="Helical" evidence="7">
    <location>
        <begin position="303"/>
        <end position="328"/>
    </location>
</feature>
<dbReference type="GO" id="GO:0005351">
    <property type="term" value="F:carbohydrate:proton symporter activity"/>
    <property type="evidence" value="ECO:0007669"/>
    <property type="project" value="TreeGrafter"/>
</dbReference>
<dbReference type="Pfam" id="PF00083">
    <property type="entry name" value="Sugar_tr"/>
    <property type="match status" value="1"/>
</dbReference>
<evidence type="ECO:0000256" key="5">
    <source>
        <dbReference type="ARBA" id="ARBA00022989"/>
    </source>
</evidence>
<sequence>MAETSNTPWYHEPHLRKLNFCILSLTLFSSANGFDGSLMNGLIALPQWKVAMDNPKGTWLGFINAVYALGCVLAYPLSSWVCNKYGRKPGVWAGCLLLFIGTAIQTAAAGDAPFVVARLLLGFASGFFLACPLLLAESAYPTHQTTASSLYMCGWYVGAVTSAWATFATRNLDSSWAWRIPSALQIATPLLALPGFIMIDESPRWLVSKDRNEEARRVLAKIHAAGDYNSPLVVQEMNEIETALRAEKLAQSSSSWLDLVKTPGNRRRLLITISLGIFSQWSGGGTVSYYLTGVLTTVGITSVTHQTLISACLQVWNLIWATLAAFTVHRLGRRPLFLASYCITDVRFVKGGIMLVAYLIITALSGSFATTGNAATGTAVIPFLFIYFFGYDIALTPFLTAYPVEIWQYNLRAKGLASMFLTSYSFNFFNIFVNPIALDAIGWRYYFVFVVVLVAMIVTVWFFYVETRGMTLEGIAALFDGEDVPAGDNLDKVNDIDGTHEEEKGSLDNV</sequence>
<feature type="transmembrane region" description="Helical" evidence="7">
    <location>
        <begin position="380"/>
        <end position="404"/>
    </location>
</feature>
<keyword evidence="5 7" id="KW-1133">Transmembrane helix</keyword>
<feature type="transmembrane region" description="Helical" evidence="7">
    <location>
        <begin position="180"/>
        <end position="199"/>
    </location>
</feature>
<feature type="transmembrane region" description="Helical" evidence="7">
    <location>
        <begin position="148"/>
        <end position="168"/>
    </location>
</feature>
<evidence type="ECO:0000256" key="2">
    <source>
        <dbReference type="ARBA" id="ARBA00010992"/>
    </source>
</evidence>
<feature type="transmembrane region" description="Helical" evidence="7">
    <location>
        <begin position="57"/>
        <end position="78"/>
    </location>
</feature>
<name>A0A1B7YSM7_COLHI</name>
<dbReference type="PANTHER" id="PTHR48022">
    <property type="entry name" value="PLASTIDIC GLUCOSE TRANSPORTER 4"/>
    <property type="match status" value="1"/>
</dbReference>
<dbReference type="InterPro" id="IPR050360">
    <property type="entry name" value="MFS_Sugar_Transporters"/>
</dbReference>
<evidence type="ECO:0000256" key="7">
    <source>
        <dbReference type="SAM" id="Phobius"/>
    </source>
</evidence>
<dbReference type="FunFam" id="1.20.1250.20:FF:000134">
    <property type="entry name" value="MFS sugar transporter protein"/>
    <property type="match status" value="1"/>
</dbReference>
<comment type="subcellular location">
    <subcellularLocation>
        <location evidence="1">Membrane</location>
        <topology evidence="1">Multi-pass membrane protein</topology>
    </subcellularLocation>
</comment>
<gene>
    <name evidence="9" type="ORF">CH63R_00235</name>
</gene>
<feature type="transmembrane region" description="Helical" evidence="7">
    <location>
        <begin position="443"/>
        <end position="464"/>
    </location>
</feature>
<comment type="caution">
    <text evidence="9">The sequence shown here is derived from an EMBL/GenBank/DDBJ whole genome shotgun (WGS) entry which is preliminary data.</text>
</comment>
<feature type="domain" description="Major facilitator superfamily (MFS) profile" evidence="8">
    <location>
        <begin position="21"/>
        <end position="468"/>
    </location>
</feature>
<evidence type="ECO:0000256" key="3">
    <source>
        <dbReference type="ARBA" id="ARBA00022448"/>
    </source>
</evidence>
<dbReference type="Gene3D" id="1.20.1250.20">
    <property type="entry name" value="MFS general substrate transporter like domains"/>
    <property type="match status" value="1"/>
</dbReference>
<keyword evidence="9" id="KW-0762">Sugar transport</keyword>
<feature type="transmembrane region" description="Helical" evidence="7">
    <location>
        <begin position="269"/>
        <end position="291"/>
    </location>
</feature>
<dbReference type="PANTHER" id="PTHR48022:SF3">
    <property type="entry name" value="HEXOSE TRANSPORTER PROTEIN (AFU_ORTHOLOGUE AFUA_8G04480)-RELATED"/>
    <property type="match status" value="1"/>
</dbReference>
<evidence type="ECO:0000313" key="10">
    <source>
        <dbReference type="Proteomes" id="UP000092177"/>
    </source>
</evidence>
<evidence type="ECO:0000259" key="8">
    <source>
        <dbReference type="PROSITE" id="PS50850"/>
    </source>
</evidence>
<dbReference type="VEuPathDB" id="FungiDB:CH63R_00235"/>
<protein>
    <submittedName>
        <fullName evidence="9">Sugar transporter</fullName>
    </submittedName>
</protein>
<dbReference type="EMBL" id="LTAN01000001">
    <property type="protein sequence ID" value="OBR15055.1"/>
    <property type="molecule type" value="Genomic_DNA"/>
</dbReference>
<feature type="transmembrane region" description="Helical" evidence="7">
    <location>
        <begin position="115"/>
        <end position="136"/>
    </location>
</feature>
<dbReference type="AlphaFoldDB" id="A0A1B7YSM7"/>
<dbReference type="RefSeq" id="XP_018163572.1">
    <property type="nucleotide sequence ID" value="XM_018295210.1"/>
</dbReference>
<dbReference type="InterPro" id="IPR036259">
    <property type="entry name" value="MFS_trans_sf"/>
</dbReference>
<dbReference type="InterPro" id="IPR020846">
    <property type="entry name" value="MFS_dom"/>
</dbReference>
<feature type="transmembrane region" description="Helical" evidence="7">
    <location>
        <begin position="416"/>
        <end position="437"/>
    </location>
</feature>
<accession>A0A1B7YSM7</accession>
<dbReference type="KEGG" id="chig:CH63R_00235"/>
<organism evidence="9 10">
    <name type="scientific">Colletotrichum higginsianum (strain IMI 349063)</name>
    <name type="common">Crucifer anthracnose fungus</name>
    <dbReference type="NCBI Taxonomy" id="759273"/>
    <lineage>
        <taxon>Eukaryota</taxon>
        <taxon>Fungi</taxon>
        <taxon>Dikarya</taxon>
        <taxon>Ascomycota</taxon>
        <taxon>Pezizomycotina</taxon>
        <taxon>Sordariomycetes</taxon>
        <taxon>Hypocreomycetidae</taxon>
        <taxon>Glomerellales</taxon>
        <taxon>Glomerellaceae</taxon>
        <taxon>Colletotrichum</taxon>
        <taxon>Colletotrichum destructivum species complex</taxon>
    </lineage>
</organism>
<dbReference type="PROSITE" id="PS50850">
    <property type="entry name" value="MFS"/>
    <property type="match status" value="1"/>
</dbReference>
<dbReference type="GeneID" id="28859317"/>
<evidence type="ECO:0000256" key="4">
    <source>
        <dbReference type="ARBA" id="ARBA00022692"/>
    </source>
</evidence>
<feature type="transmembrane region" description="Helical" evidence="7">
    <location>
        <begin position="348"/>
        <end position="368"/>
    </location>
</feature>
<keyword evidence="6 7" id="KW-0472">Membrane</keyword>
<feature type="transmembrane region" description="Helical" evidence="7">
    <location>
        <begin position="90"/>
        <end position="109"/>
    </location>
</feature>
<evidence type="ECO:0000256" key="1">
    <source>
        <dbReference type="ARBA" id="ARBA00004141"/>
    </source>
</evidence>
<proteinExistence type="inferred from homology"/>
<evidence type="ECO:0000313" key="9">
    <source>
        <dbReference type="EMBL" id="OBR15055.1"/>
    </source>
</evidence>
<keyword evidence="10" id="KW-1185">Reference proteome</keyword>
<keyword evidence="3" id="KW-0813">Transport</keyword>
<evidence type="ECO:0000256" key="6">
    <source>
        <dbReference type="ARBA" id="ARBA00023136"/>
    </source>
</evidence>
<dbReference type="InterPro" id="IPR005828">
    <property type="entry name" value="MFS_sugar_transport-like"/>
</dbReference>
<dbReference type="SUPFAM" id="SSF103473">
    <property type="entry name" value="MFS general substrate transporter"/>
    <property type="match status" value="1"/>
</dbReference>
<reference evidence="10" key="1">
    <citation type="journal article" date="2017" name="BMC Genomics">
        <title>Gapless genome assembly of Colletotrichum higginsianum reveals chromosome structure and association of transposable elements with secondary metabolite gene clusters.</title>
        <authorList>
            <person name="Dallery J.-F."/>
            <person name="Lapalu N."/>
            <person name="Zampounis A."/>
            <person name="Pigne S."/>
            <person name="Luyten I."/>
            <person name="Amselem J."/>
            <person name="Wittenberg A.H.J."/>
            <person name="Zhou S."/>
            <person name="de Queiroz M.V."/>
            <person name="Robin G.P."/>
            <person name="Auger A."/>
            <person name="Hainaut M."/>
            <person name="Henrissat B."/>
            <person name="Kim K.-T."/>
            <person name="Lee Y.-H."/>
            <person name="Lespinet O."/>
            <person name="Schwartz D.C."/>
            <person name="Thon M.R."/>
            <person name="O'Connell R.J."/>
        </authorList>
    </citation>
    <scope>NUCLEOTIDE SEQUENCE [LARGE SCALE GENOMIC DNA]</scope>
    <source>
        <strain evidence="10">IMI 349063</strain>
    </source>
</reference>
<keyword evidence="4 7" id="KW-0812">Transmembrane</keyword>
<dbReference type="Proteomes" id="UP000092177">
    <property type="component" value="Chromosome 1"/>
</dbReference>
<dbReference type="GO" id="GO:0016020">
    <property type="term" value="C:membrane"/>
    <property type="evidence" value="ECO:0007669"/>
    <property type="project" value="UniProtKB-SubCell"/>
</dbReference>
<comment type="similarity">
    <text evidence="2">Belongs to the major facilitator superfamily. Sugar transporter (TC 2.A.1.1) family.</text>
</comment>